<dbReference type="InterPro" id="IPR046335">
    <property type="entry name" value="LacI/GalR-like_sensor"/>
</dbReference>
<evidence type="ECO:0000256" key="3">
    <source>
        <dbReference type="ARBA" id="ARBA00023163"/>
    </source>
</evidence>
<dbReference type="AlphaFoldDB" id="A0A1H0DAS6"/>
<accession>A0A1H0DAS6</accession>
<evidence type="ECO:0000313" key="6">
    <source>
        <dbReference type="Proteomes" id="UP000199182"/>
    </source>
</evidence>
<dbReference type="Gene3D" id="3.40.50.2300">
    <property type="match status" value="2"/>
</dbReference>
<dbReference type="Pfam" id="PF13377">
    <property type="entry name" value="Peripla_BP_3"/>
    <property type="match status" value="1"/>
</dbReference>
<dbReference type="InterPro" id="IPR028082">
    <property type="entry name" value="Peripla_BP_I"/>
</dbReference>
<keyword evidence="3" id="KW-0804">Transcription</keyword>
<name>A0A1H0DAS6_9FIRM</name>
<dbReference type="InterPro" id="IPR036390">
    <property type="entry name" value="WH_DNA-bd_sf"/>
</dbReference>
<dbReference type="InterPro" id="IPR000524">
    <property type="entry name" value="Tscrpt_reg_HTH_GntR"/>
</dbReference>
<dbReference type="SMART" id="SM00345">
    <property type="entry name" value="HTH_GNTR"/>
    <property type="match status" value="1"/>
</dbReference>
<dbReference type="RefSeq" id="WP_092641602.1">
    <property type="nucleotide sequence ID" value="NZ_FNID01000027.1"/>
</dbReference>
<keyword evidence="6" id="KW-1185">Reference proteome</keyword>
<dbReference type="InterPro" id="IPR036388">
    <property type="entry name" value="WH-like_DNA-bd_sf"/>
</dbReference>
<protein>
    <submittedName>
        <fullName evidence="5">GntR family transcriptional regulator, arabinose operon transcriptional repressor</fullName>
    </submittedName>
</protein>
<dbReference type="Pfam" id="PF00392">
    <property type="entry name" value="GntR"/>
    <property type="match status" value="1"/>
</dbReference>
<dbReference type="GO" id="GO:0000976">
    <property type="term" value="F:transcription cis-regulatory region binding"/>
    <property type="evidence" value="ECO:0007669"/>
    <property type="project" value="TreeGrafter"/>
</dbReference>
<dbReference type="CDD" id="cd01541">
    <property type="entry name" value="PBP1_AraR"/>
    <property type="match status" value="1"/>
</dbReference>
<feature type="domain" description="HTH gntR-type" evidence="4">
    <location>
        <begin position="6"/>
        <end position="74"/>
    </location>
</feature>
<dbReference type="PANTHER" id="PTHR30146:SF150">
    <property type="entry name" value="ARABINOSE METABOLISM TRANSCRIPTIONAL REPRESSOR"/>
    <property type="match status" value="1"/>
</dbReference>
<keyword evidence="1" id="KW-0805">Transcription regulation</keyword>
<keyword evidence="2" id="KW-0238">DNA-binding</keyword>
<dbReference type="Proteomes" id="UP000199182">
    <property type="component" value="Unassembled WGS sequence"/>
</dbReference>
<dbReference type="CDD" id="cd07377">
    <property type="entry name" value="WHTH_GntR"/>
    <property type="match status" value="1"/>
</dbReference>
<evidence type="ECO:0000256" key="2">
    <source>
        <dbReference type="ARBA" id="ARBA00023125"/>
    </source>
</evidence>
<dbReference type="SUPFAM" id="SSF46785">
    <property type="entry name" value="Winged helix' DNA-binding domain"/>
    <property type="match status" value="1"/>
</dbReference>
<dbReference type="InterPro" id="IPR033532">
    <property type="entry name" value="AraR_ligand_bind_dom"/>
</dbReference>
<dbReference type="SUPFAM" id="SSF53822">
    <property type="entry name" value="Periplasmic binding protein-like I"/>
    <property type="match status" value="1"/>
</dbReference>
<dbReference type="EMBL" id="FNID01000027">
    <property type="protein sequence ID" value="SDN67091.1"/>
    <property type="molecule type" value="Genomic_DNA"/>
</dbReference>
<dbReference type="PROSITE" id="PS50949">
    <property type="entry name" value="HTH_GNTR"/>
    <property type="match status" value="1"/>
</dbReference>
<dbReference type="Gene3D" id="1.10.10.10">
    <property type="entry name" value="Winged helix-like DNA-binding domain superfamily/Winged helix DNA-binding domain"/>
    <property type="match status" value="1"/>
</dbReference>
<reference evidence="5 6" key="1">
    <citation type="submission" date="2016-10" db="EMBL/GenBank/DDBJ databases">
        <authorList>
            <person name="de Groot N.N."/>
        </authorList>
    </citation>
    <scope>NUCLEOTIDE SEQUENCE [LARGE SCALE GENOMIC DNA]</scope>
    <source>
        <strain evidence="5 6">CGMCC 1.5012</strain>
    </source>
</reference>
<dbReference type="GO" id="GO:0003700">
    <property type="term" value="F:DNA-binding transcription factor activity"/>
    <property type="evidence" value="ECO:0007669"/>
    <property type="project" value="InterPro"/>
</dbReference>
<sequence length="363" mass="40409">MAPQGTSKYNRLIDWVKERIDSGDFKPGEKLYSENELARMFNISRQTVRQAIGILENERLVERRRGSGTYIRALPAPAHQPTKTIGVITTYLDDYIFPSIIRGIEGVLSKNGYTMRLSITNNKVENETTALTHMLRDQVDGLIVEPTKSALPNFNRDLYTQLSQMNIPCLMINGSYPGMDIACVAPDDLGGGLEAARYLLLRGHKKIGGIFKSDDIQGHLRYAGFARALKEYGVPLNDDAVLWYVTEDIERLFGGESDAYILSRIQACTALLCYNDQIAVKLLNILRRAGISVPEQLSLVSFDNSNLAVSSDVGLTSVAHPKEQLGEAAAQGILGLLSNRRFKAEKRFKPLIAERQSVCELRE</sequence>
<dbReference type="PANTHER" id="PTHR30146">
    <property type="entry name" value="LACI-RELATED TRANSCRIPTIONAL REPRESSOR"/>
    <property type="match status" value="1"/>
</dbReference>
<dbReference type="OrthoDB" id="9813468at2"/>
<dbReference type="PRINTS" id="PR00035">
    <property type="entry name" value="HTHGNTR"/>
</dbReference>
<proteinExistence type="predicted"/>
<gene>
    <name evidence="5" type="ORF">SAMN05192585_12736</name>
</gene>
<dbReference type="STRING" id="258515.SAMN05192585_12736"/>
<evidence type="ECO:0000256" key="1">
    <source>
        <dbReference type="ARBA" id="ARBA00023015"/>
    </source>
</evidence>
<evidence type="ECO:0000259" key="4">
    <source>
        <dbReference type="PROSITE" id="PS50949"/>
    </source>
</evidence>
<evidence type="ECO:0000313" key="5">
    <source>
        <dbReference type="EMBL" id="SDN67091.1"/>
    </source>
</evidence>
<organism evidence="5 6">
    <name type="scientific">Acetanaerobacterium elongatum</name>
    <dbReference type="NCBI Taxonomy" id="258515"/>
    <lineage>
        <taxon>Bacteria</taxon>
        <taxon>Bacillati</taxon>
        <taxon>Bacillota</taxon>
        <taxon>Clostridia</taxon>
        <taxon>Eubacteriales</taxon>
        <taxon>Oscillospiraceae</taxon>
        <taxon>Acetanaerobacterium</taxon>
    </lineage>
</organism>